<feature type="region of interest" description="Disordered" evidence="1">
    <location>
        <begin position="30"/>
        <end position="51"/>
    </location>
</feature>
<protein>
    <submittedName>
        <fullName evidence="3">Uncharacterized protein</fullName>
    </submittedName>
</protein>
<accession>A0A1I7U7W6</accession>
<reference evidence="3" key="1">
    <citation type="submission" date="2016-11" db="UniProtKB">
        <authorList>
            <consortium name="WormBaseParasite"/>
        </authorList>
    </citation>
    <scope>IDENTIFICATION</scope>
</reference>
<dbReference type="AlphaFoldDB" id="A0A1I7U7W6"/>
<keyword evidence="2" id="KW-1185">Reference proteome</keyword>
<evidence type="ECO:0000256" key="1">
    <source>
        <dbReference type="SAM" id="MobiDB-lite"/>
    </source>
</evidence>
<dbReference type="Proteomes" id="UP000095282">
    <property type="component" value="Unplaced"/>
</dbReference>
<dbReference type="WBParaSite" id="Csp11.Scaffold629.g15752.t1">
    <property type="protein sequence ID" value="Csp11.Scaffold629.g15752.t1"/>
    <property type="gene ID" value="Csp11.Scaffold629.g15752"/>
</dbReference>
<proteinExistence type="predicted"/>
<evidence type="ECO:0000313" key="3">
    <source>
        <dbReference type="WBParaSite" id="Csp11.Scaffold629.g15752.t1"/>
    </source>
</evidence>
<organism evidence="2 3">
    <name type="scientific">Caenorhabditis tropicalis</name>
    <dbReference type="NCBI Taxonomy" id="1561998"/>
    <lineage>
        <taxon>Eukaryota</taxon>
        <taxon>Metazoa</taxon>
        <taxon>Ecdysozoa</taxon>
        <taxon>Nematoda</taxon>
        <taxon>Chromadorea</taxon>
        <taxon>Rhabditida</taxon>
        <taxon>Rhabditina</taxon>
        <taxon>Rhabditomorpha</taxon>
        <taxon>Rhabditoidea</taxon>
        <taxon>Rhabditidae</taxon>
        <taxon>Peloderinae</taxon>
        <taxon>Caenorhabditis</taxon>
    </lineage>
</organism>
<name>A0A1I7U7W6_9PELO</name>
<evidence type="ECO:0000313" key="2">
    <source>
        <dbReference type="Proteomes" id="UP000095282"/>
    </source>
</evidence>
<sequence>MKESLIVNISKATCVVALAARNMLSILKHDTSASRNGKRGNGGGGGELNVKPTFTSLSSRIDVLPRSSGMRIYI</sequence>